<accession>A0A9X2CBM7</accession>
<feature type="chain" id="PRO_5040787730" evidence="1">
    <location>
        <begin position="24"/>
        <end position="108"/>
    </location>
</feature>
<feature type="signal peptide" evidence="1">
    <location>
        <begin position="1"/>
        <end position="23"/>
    </location>
</feature>
<sequence length="108" mass="12112">MKLNQCLTLCCFVGLAIPSLVHAEQQNHLRYEVLKNVSYGKCAYSEEVTMEVFYSIPGDQSRQIVMSLKNKKGDSLPPLLRDVEPGKGSFLWNFDAGKCISDLQLSIN</sequence>
<evidence type="ECO:0000313" key="3">
    <source>
        <dbReference type="Proteomes" id="UP001139408"/>
    </source>
</evidence>
<name>A0A9X2CBM7_9GAMM</name>
<dbReference type="Proteomes" id="UP001139408">
    <property type="component" value="Unassembled WGS sequence"/>
</dbReference>
<evidence type="ECO:0000313" key="2">
    <source>
        <dbReference type="EMBL" id="MCL1107860.1"/>
    </source>
</evidence>
<dbReference type="AlphaFoldDB" id="A0A9X2CBM7"/>
<gene>
    <name evidence="2" type="ORF">L2749_21950</name>
</gene>
<dbReference type="EMBL" id="JAKILJ010000108">
    <property type="protein sequence ID" value="MCL1107860.1"/>
    <property type="molecule type" value="Genomic_DNA"/>
</dbReference>
<protein>
    <submittedName>
        <fullName evidence="2">Uncharacterized protein</fullName>
    </submittedName>
</protein>
<reference evidence="2" key="1">
    <citation type="submission" date="2022-01" db="EMBL/GenBank/DDBJ databases">
        <title>Whole genome-based taxonomy of the Shewanellaceae.</title>
        <authorList>
            <person name="Martin-Rodriguez A.J."/>
        </authorList>
    </citation>
    <scope>NUCLEOTIDE SEQUENCE</scope>
    <source>
        <strain evidence="2">DSM 23803</strain>
    </source>
</reference>
<keyword evidence="3" id="KW-1185">Reference proteome</keyword>
<keyword evidence="1" id="KW-0732">Signal</keyword>
<organism evidence="2 3">
    <name type="scientific">Shewanella algicola</name>
    <dbReference type="NCBI Taxonomy" id="640633"/>
    <lineage>
        <taxon>Bacteria</taxon>
        <taxon>Pseudomonadati</taxon>
        <taxon>Pseudomonadota</taxon>
        <taxon>Gammaproteobacteria</taxon>
        <taxon>Alteromonadales</taxon>
        <taxon>Shewanellaceae</taxon>
        <taxon>Shewanella</taxon>
    </lineage>
</organism>
<dbReference type="RefSeq" id="WP_248972680.1">
    <property type="nucleotide sequence ID" value="NZ_JAKILJ010000108.1"/>
</dbReference>
<proteinExistence type="predicted"/>
<evidence type="ECO:0000256" key="1">
    <source>
        <dbReference type="SAM" id="SignalP"/>
    </source>
</evidence>
<comment type="caution">
    <text evidence="2">The sequence shown here is derived from an EMBL/GenBank/DDBJ whole genome shotgun (WGS) entry which is preliminary data.</text>
</comment>